<evidence type="ECO:0000256" key="8">
    <source>
        <dbReference type="ARBA" id="ARBA00023136"/>
    </source>
</evidence>
<dbReference type="PANTHER" id="PTHR18966">
    <property type="entry name" value="IONOTROPIC GLUTAMATE RECEPTOR"/>
    <property type="match status" value="1"/>
</dbReference>
<evidence type="ECO:0000256" key="4">
    <source>
        <dbReference type="ARBA" id="ARBA00022692"/>
    </source>
</evidence>
<keyword evidence="9 13" id="KW-0675">Receptor</keyword>
<dbReference type="Gene3D" id="3.40.190.10">
    <property type="entry name" value="Periplasmic binding protein-like II"/>
    <property type="match status" value="2"/>
</dbReference>
<evidence type="ECO:0000256" key="3">
    <source>
        <dbReference type="ARBA" id="ARBA00022448"/>
    </source>
</evidence>
<feature type="transmembrane region" description="Helical" evidence="14">
    <location>
        <begin position="776"/>
        <end position="797"/>
    </location>
</feature>
<dbReference type="Gene3D" id="1.10.287.70">
    <property type="match status" value="1"/>
</dbReference>
<evidence type="ECO:0000259" key="16">
    <source>
        <dbReference type="SMART" id="SM00079"/>
    </source>
</evidence>
<feature type="domain" description="Ionotropic glutamate receptor C-terminal" evidence="16">
    <location>
        <begin position="426"/>
        <end position="758"/>
    </location>
</feature>
<comment type="caution">
    <text evidence="17">The sequence shown here is derived from an EMBL/GenBank/DDBJ whole genome shotgun (WGS) entry which is preliminary data.</text>
</comment>
<dbReference type="Pfam" id="PF01094">
    <property type="entry name" value="ANF_receptor"/>
    <property type="match status" value="1"/>
</dbReference>
<dbReference type="SMART" id="SM00079">
    <property type="entry name" value="PBPe"/>
    <property type="match status" value="1"/>
</dbReference>
<gene>
    <name evidence="17" type="ORF">GIB67_025503</name>
</gene>
<evidence type="ECO:0000256" key="2">
    <source>
        <dbReference type="ARBA" id="ARBA00008685"/>
    </source>
</evidence>
<keyword evidence="7 13" id="KW-0406">Ion transport</keyword>
<dbReference type="InterPro" id="IPR028082">
    <property type="entry name" value="Peripla_BP_I"/>
</dbReference>
<dbReference type="SUPFAM" id="SSF53822">
    <property type="entry name" value="Periplasmic binding protein-like I"/>
    <property type="match status" value="1"/>
</dbReference>
<dbReference type="FunFam" id="3.40.190.10:FF:000054">
    <property type="entry name" value="Glutamate receptor"/>
    <property type="match status" value="1"/>
</dbReference>
<evidence type="ECO:0000313" key="17">
    <source>
        <dbReference type="EMBL" id="KAF6177166.1"/>
    </source>
</evidence>
<evidence type="ECO:0000256" key="14">
    <source>
        <dbReference type="SAM" id="Phobius"/>
    </source>
</evidence>
<feature type="transmembrane region" description="Helical" evidence="14">
    <location>
        <begin position="540"/>
        <end position="559"/>
    </location>
</feature>
<keyword evidence="5 15" id="KW-0732">Signal</keyword>
<keyword evidence="8 13" id="KW-0472">Membrane</keyword>
<dbReference type="InterPro" id="IPR017103">
    <property type="entry name" value="Iontropic_Glu_rcpt_pln"/>
</dbReference>
<feature type="signal peptide" evidence="15">
    <location>
        <begin position="1"/>
        <end position="21"/>
    </location>
</feature>
<evidence type="ECO:0000256" key="11">
    <source>
        <dbReference type="ARBA" id="ARBA00023286"/>
    </source>
</evidence>
<comment type="subcellular location">
    <subcellularLocation>
        <location evidence="1">Membrane</location>
        <topology evidence="1">Multi-pass membrane protein</topology>
    </subcellularLocation>
</comment>
<dbReference type="OrthoDB" id="5984008at2759"/>
<keyword evidence="4 14" id="KW-0812">Transmembrane</keyword>
<dbReference type="InterPro" id="IPR001828">
    <property type="entry name" value="ANF_lig-bd_rcpt"/>
</dbReference>
<evidence type="ECO:0000256" key="5">
    <source>
        <dbReference type="ARBA" id="ARBA00022729"/>
    </source>
</evidence>
<evidence type="ECO:0000256" key="13">
    <source>
        <dbReference type="PIRNR" id="PIRNR037090"/>
    </source>
</evidence>
<keyword evidence="12 13" id="KW-0407">Ion channel</keyword>
<dbReference type="GO" id="GO:0015276">
    <property type="term" value="F:ligand-gated monoatomic ion channel activity"/>
    <property type="evidence" value="ECO:0007669"/>
    <property type="project" value="InterPro"/>
</dbReference>
<comment type="similarity">
    <text evidence="2 13">Belongs to the glutamate-gated ion channel (TC 1.A.10.1) family.</text>
</comment>
<organism evidence="17 18">
    <name type="scientific">Kingdonia uniflora</name>
    <dbReference type="NCBI Taxonomy" id="39325"/>
    <lineage>
        <taxon>Eukaryota</taxon>
        <taxon>Viridiplantae</taxon>
        <taxon>Streptophyta</taxon>
        <taxon>Embryophyta</taxon>
        <taxon>Tracheophyta</taxon>
        <taxon>Spermatophyta</taxon>
        <taxon>Magnoliopsida</taxon>
        <taxon>Ranunculales</taxon>
        <taxon>Circaeasteraceae</taxon>
        <taxon>Kingdonia</taxon>
    </lineage>
</organism>
<dbReference type="InterPro" id="IPR044440">
    <property type="entry name" value="GABAb_receptor_plant_PBP1"/>
</dbReference>
<keyword evidence="6 14" id="KW-1133">Transmembrane helix</keyword>
<accession>A0A7J7PCN1</accession>
<dbReference type="PIRSF" id="PIRSF037090">
    <property type="entry name" value="Iontro_Glu-like_rcpt_pln"/>
    <property type="match status" value="1"/>
</dbReference>
<dbReference type="CDD" id="cd13686">
    <property type="entry name" value="GluR_Plant"/>
    <property type="match status" value="1"/>
</dbReference>
<evidence type="ECO:0000256" key="7">
    <source>
        <dbReference type="ARBA" id="ARBA00023065"/>
    </source>
</evidence>
<keyword evidence="3 13" id="KW-0813">Transport</keyword>
<sequence length="915" mass="104189">MFPTKFQIYIIFIILLSYGETSKVGYEEETRLQNIGLIIDPNSRFGKETMVAMEIAIQEFNSDSSNYHKLGLNVRGSGGDPLQSASAANHLIEERKSRVIIGMDTWQEATLVTEIGNHAQVPVLSFLASSMNPPLTSVRWPYLVRMANNDSQQMRCVAAITSSYRWRKVIAIYEDDTYGGSSGILTLLSDALQDVGSEIEYWSALPPFSLSNSESTIRGELEKISKETHSRVFIVLRASLELAVNIFKYARVMDLMGKDSVWITADTTRFETSSSFEDFSNKFRKHFRSKYQDEDKFDPGFNALYAYDTISIVAKAMERLAGKTTSNTLLENILVSDFHGLSGKIQFVDGQISRSPEYRIVNVVQKRCLKLKFWSPEFGFYDGEKSRNGGDGGKMNVLGDVVNWPGGLIKRLPHGWVMPTKAKPMNIAVPNKTLFDKFVKVKDGYPTGFSMDVFKKAVKLLDYDLPHVFHLFNGTYGDLVDHVYLKKFDAVVGDVTILANRSKYVEFTQPYAESGLTMIVTVKSEESQRTWMFMRPFTKAMWLVTGAEFIYTMFVVWFLEHRSNLVFRGPWKSQVGTTLWFTFSIHFFAHREKLHSNFTRLVIVVWLFVVFVLTCSYTASLTSMLTVQRFEPTVTDVDYLKIHNSTVGCDGDSFIRNYLEKVLNFHPKNIRNIASRDFYADELRSGNISAAFMELPYERVFFSKYCNKFKTIGPTDRFGGLGFVFPKGSPIAADFSEAFLKLSEDGNITKMDKNWFRPSSECLESRINDKSLSFHYFWGLFLLTGGTSTIAFLLYLIRLFKTFKRQEKENSGNGLPLDGSVWDNTRRLAIYFNKGKLDHSERPETQEPDVEDWVSIRGEDVGRRNTPGNPQAFPQLEIEVPDIFIGHLGTQTRILSIASFPGWDRRGHGLNLVST</sequence>
<dbReference type="Proteomes" id="UP000541444">
    <property type="component" value="Unassembled WGS sequence"/>
</dbReference>
<dbReference type="Gene3D" id="3.40.50.2300">
    <property type="match status" value="3"/>
</dbReference>
<dbReference type="EMBL" id="JACGCM010000002">
    <property type="protein sequence ID" value="KAF6177166.1"/>
    <property type="molecule type" value="Genomic_DNA"/>
</dbReference>
<proteinExistence type="inferred from homology"/>
<keyword evidence="18" id="KW-1185">Reference proteome</keyword>
<protein>
    <recommendedName>
        <fullName evidence="13">Glutamate receptor</fullName>
    </recommendedName>
</protein>
<evidence type="ECO:0000256" key="15">
    <source>
        <dbReference type="SAM" id="SignalP"/>
    </source>
</evidence>
<keyword evidence="10" id="KW-0325">Glycoprotein</keyword>
<evidence type="ECO:0000256" key="12">
    <source>
        <dbReference type="ARBA" id="ARBA00023303"/>
    </source>
</evidence>
<dbReference type="AlphaFoldDB" id="A0A7J7PCN1"/>
<evidence type="ECO:0000256" key="6">
    <source>
        <dbReference type="ARBA" id="ARBA00022989"/>
    </source>
</evidence>
<reference evidence="17 18" key="1">
    <citation type="journal article" date="2020" name="IScience">
        <title>Genome Sequencing of the Endangered Kingdonia uniflora (Circaeasteraceae, Ranunculales) Reveals Potential Mechanisms of Evolutionary Specialization.</title>
        <authorList>
            <person name="Sun Y."/>
            <person name="Deng T."/>
            <person name="Zhang A."/>
            <person name="Moore M.J."/>
            <person name="Landis J.B."/>
            <person name="Lin N."/>
            <person name="Zhang H."/>
            <person name="Zhang X."/>
            <person name="Huang J."/>
            <person name="Zhang X."/>
            <person name="Sun H."/>
            <person name="Wang H."/>
        </authorList>
    </citation>
    <scope>NUCLEOTIDE SEQUENCE [LARGE SCALE GENOMIC DNA]</scope>
    <source>
        <strain evidence="17">TB1705</strain>
        <tissue evidence="17">Leaf</tissue>
    </source>
</reference>
<dbReference type="SUPFAM" id="SSF53850">
    <property type="entry name" value="Periplasmic binding protein-like II"/>
    <property type="match status" value="1"/>
</dbReference>
<feature type="transmembrane region" description="Helical" evidence="14">
    <location>
        <begin position="601"/>
        <end position="619"/>
    </location>
</feature>
<evidence type="ECO:0000256" key="10">
    <source>
        <dbReference type="ARBA" id="ARBA00023180"/>
    </source>
</evidence>
<evidence type="ECO:0000256" key="9">
    <source>
        <dbReference type="ARBA" id="ARBA00023170"/>
    </source>
</evidence>
<name>A0A7J7PCN1_9MAGN</name>
<dbReference type="GO" id="GO:0016020">
    <property type="term" value="C:membrane"/>
    <property type="evidence" value="ECO:0007669"/>
    <property type="project" value="UniProtKB-SubCell"/>
</dbReference>
<dbReference type="InterPro" id="IPR001320">
    <property type="entry name" value="Iontro_rcpt_C"/>
</dbReference>
<dbReference type="FunFam" id="1.10.287.70:FF:000172">
    <property type="entry name" value="Glutamate receptor"/>
    <property type="match status" value="1"/>
</dbReference>
<feature type="chain" id="PRO_5029709730" description="Glutamate receptor" evidence="15">
    <location>
        <begin position="22"/>
        <end position="915"/>
    </location>
</feature>
<evidence type="ECO:0000256" key="1">
    <source>
        <dbReference type="ARBA" id="ARBA00004141"/>
    </source>
</evidence>
<comment type="function">
    <text evidence="13">Glutamate-gated receptor that probably acts as non-selective cation channel.</text>
</comment>
<evidence type="ECO:0000313" key="18">
    <source>
        <dbReference type="Proteomes" id="UP000541444"/>
    </source>
</evidence>
<dbReference type="Pfam" id="PF00060">
    <property type="entry name" value="Lig_chan"/>
    <property type="match status" value="1"/>
</dbReference>
<dbReference type="CDD" id="cd19990">
    <property type="entry name" value="PBP1_GABAb_receptor_plant"/>
    <property type="match status" value="1"/>
</dbReference>
<dbReference type="InterPro" id="IPR015683">
    <property type="entry name" value="Ionotropic_Glu_rcpt"/>
</dbReference>
<keyword evidence="11 13" id="KW-1071">Ligand-gated ion channel</keyword>